<dbReference type="Proteomes" id="UP000886856">
    <property type="component" value="Unassembled WGS sequence"/>
</dbReference>
<reference evidence="1" key="2">
    <citation type="submission" date="2021-04" db="EMBL/GenBank/DDBJ databases">
        <authorList>
            <person name="Gilroy R."/>
        </authorList>
    </citation>
    <scope>NUCLEOTIDE SEQUENCE</scope>
    <source>
        <strain evidence="1">CHK171-505</strain>
    </source>
</reference>
<evidence type="ECO:0000313" key="2">
    <source>
        <dbReference type="Proteomes" id="UP000886856"/>
    </source>
</evidence>
<accession>A0A9D2KZ73</accession>
<sequence>MSEKGIEYLRKKLEKHKIRVDLRYNEYDMKRKDNSIGITIPPQIRKRYQSVLGWAAKGVDSLADRLVFREFANDNFEVTEIFDQNNPDIFFDSVVLSAMIASCAFVYISKGDANEVRLQVIEANNATGVIDPITGLLTEGYAVLGRDDEGKPNVEAHFLPFRTDIYYGKDLRDSIESDVAHPLLVPVVHRADAVRPFGRSRITRSGMYYQSYAKRTLERADVTAEFYSFPQKYVVGTDPDSEPLDSWKATISTMLEFTKGEGGNNPQVGQFTTPSMTPFTEQLKTAAAGFAGETGLTLDDLGFVSDNPSSVEAIKASHENLRLAGRKAQRSLGAGLLNVAYLAACLRDDQSYLRSQFSLTIPKWEPLFEADVSSLGMLGDGAFKLNNVVPGYITAETIRDITGISGGE</sequence>
<proteinExistence type="predicted"/>
<protein>
    <recommendedName>
        <fullName evidence="3">Phage portal protein</fullName>
    </recommendedName>
</protein>
<organism evidence="1 2">
    <name type="scientific">Candidatus Jeotgalibaca merdavium</name>
    <dbReference type="NCBI Taxonomy" id="2838627"/>
    <lineage>
        <taxon>Bacteria</taxon>
        <taxon>Bacillati</taxon>
        <taxon>Bacillota</taxon>
        <taxon>Bacilli</taxon>
        <taxon>Lactobacillales</taxon>
        <taxon>Carnobacteriaceae</taxon>
        <taxon>Jeotgalibaca</taxon>
    </lineage>
</organism>
<dbReference type="AlphaFoldDB" id="A0A9D2KZ73"/>
<dbReference type="EMBL" id="DWYW01000200">
    <property type="protein sequence ID" value="HJA90841.1"/>
    <property type="molecule type" value="Genomic_DNA"/>
</dbReference>
<gene>
    <name evidence="1" type="ORF">H9948_08640</name>
</gene>
<evidence type="ECO:0000313" key="1">
    <source>
        <dbReference type="EMBL" id="HJA90841.1"/>
    </source>
</evidence>
<comment type="caution">
    <text evidence="1">The sequence shown here is derived from an EMBL/GenBank/DDBJ whole genome shotgun (WGS) entry which is preliminary data.</text>
</comment>
<reference evidence="1" key="1">
    <citation type="journal article" date="2021" name="PeerJ">
        <title>Extensive microbial diversity within the chicken gut microbiome revealed by metagenomics and culture.</title>
        <authorList>
            <person name="Gilroy R."/>
            <person name="Ravi A."/>
            <person name="Getino M."/>
            <person name="Pursley I."/>
            <person name="Horton D.L."/>
            <person name="Alikhan N.F."/>
            <person name="Baker D."/>
            <person name="Gharbi K."/>
            <person name="Hall N."/>
            <person name="Watson M."/>
            <person name="Adriaenssens E.M."/>
            <person name="Foster-Nyarko E."/>
            <person name="Jarju S."/>
            <person name="Secka A."/>
            <person name="Antonio M."/>
            <person name="Oren A."/>
            <person name="Chaudhuri R.R."/>
            <person name="La Ragione R."/>
            <person name="Hildebrand F."/>
            <person name="Pallen M.J."/>
        </authorList>
    </citation>
    <scope>NUCLEOTIDE SEQUENCE</scope>
    <source>
        <strain evidence="1">CHK171-505</strain>
    </source>
</reference>
<evidence type="ECO:0008006" key="3">
    <source>
        <dbReference type="Google" id="ProtNLM"/>
    </source>
</evidence>
<name>A0A9D2KZ73_9LACT</name>